<keyword evidence="4" id="KW-0227">DNA damage</keyword>
<dbReference type="PANTHER" id="PTHR35369:SF2">
    <property type="entry name" value="BLR3025 PROTEIN"/>
    <property type="match status" value="1"/>
</dbReference>
<comment type="function">
    <text evidence="5">Poorly processive, error-prone DNA polymerase involved in untargeted mutagenesis. Copies undamaged DNA at stalled replication forks, which arise in vivo from mismatched or misaligned primer ends. These misaligned primers can be extended by PolIV. Exhibits no 3'-5' exonuclease (proofreading) activity. May be involved in translesional synthesis, in conjunction with the beta clamp from PolIII.</text>
</comment>
<dbReference type="Proteomes" id="UP001217476">
    <property type="component" value="Chromosome"/>
</dbReference>
<dbReference type="EMBL" id="CP119312">
    <property type="protein sequence ID" value="WEK04734.1"/>
    <property type="molecule type" value="Genomic_DNA"/>
</dbReference>
<dbReference type="GO" id="GO:0006281">
    <property type="term" value="P:DNA repair"/>
    <property type="evidence" value="ECO:0007669"/>
    <property type="project" value="InterPro"/>
</dbReference>
<evidence type="ECO:0000313" key="9">
    <source>
        <dbReference type="EMBL" id="WEK04734.1"/>
    </source>
</evidence>
<dbReference type="InterPro" id="IPR050356">
    <property type="entry name" value="SulA_CellDiv_inhibitor"/>
</dbReference>
<dbReference type="InterPro" id="IPR001126">
    <property type="entry name" value="UmuC"/>
</dbReference>
<evidence type="ECO:0000256" key="2">
    <source>
        <dbReference type="ARBA" id="ARBA00011245"/>
    </source>
</evidence>
<dbReference type="GO" id="GO:0003684">
    <property type="term" value="F:damaged DNA binding"/>
    <property type="evidence" value="ECO:0007669"/>
    <property type="project" value="InterPro"/>
</dbReference>
<dbReference type="Pfam" id="PF11799">
    <property type="entry name" value="IMS_C"/>
    <property type="match status" value="1"/>
</dbReference>
<dbReference type="SUPFAM" id="SSF56672">
    <property type="entry name" value="DNA/RNA polymerases"/>
    <property type="match status" value="1"/>
</dbReference>
<evidence type="ECO:0000256" key="6">
    <source>
        <dbReference type="ARBA" id="ARBA00049244"/>
    </source>
</evidence>
<proteinExistence type="predicted"/>
<accession>A0AAJ6B0Y6</accession>
<evidence type="ECO:0000256" key="1">
    <source>
        <dbReference type="ARBA" id="ARBA00001946"/>
    </source>
</evidence>
<gene>
    <name evidence="9" type="ORF">P0Y65_00290</name>
</gene>
<feature type="domain" description="DNA polymerase Y-family little finger" evidence="8">
    <location>
        <begin position="246"/>
        <end position="343"/>
    </location>
</feature>
<dbReference type="Pfam" id="PF00817">
    <property type="entry name" value="IMS"/>
    <property type="match status" value="1"/>
</dbReference>
<sequence length="507" mass="56006">MPRVVSVYFPTFPTDRYRRVLGSEAPPADQPLVMVPRRGNRREIIALDAVATSLGLRKGTAISKAQSMIKGLHVADFDPIGDEKALDRLALWALQRFSPLVAADAPDGIVIDIAGAEHLHGGEEAVLRKILEQLEAASLSGKAALADSWGAAHALARFHRHPAVLVEPGEGRDIVTALPMNALRLPAKTIEGLRSLGFETIGDLAATPRANLTMRFGPEVGRHIDQALGIVGEPIEPIRLPETCEVERVFGEPIGAAETIAKYIAQLVERLVGDLELKGLGAKRVDLIVVRVDNTIATVRIGMALPVRDTKRLTRMLSDKIEKIDPGFGIERMRLCAVLAEPLDHEQMLSSLIDDGDPDVSALVDLLSNRMGQKAIYRMAPVASDVPERSFRKVAPMADDDGADWPSRWPRPTRLLVHPEMIETMALLPDHPPVWFTWRGIRRKVKAADGPERIFGEWWKRDEEVAAVRDYFRVEDEAGERYWIYRAGDGVDPGTGSHRWYLHGVFG</sequence>
<dbReference type="InterPro" id="IPR043502">
    <property type="entry name" value="DNA/RNA_pol_sf"/>
</dbReference>
<organism evidence="9 10">
    <name type="scientific">Candidatus Devosia phytovorans</name>
    <dbReference type="NCBI Taxonomy" id="3121372"/>
    <lineage>
        <taxon>Bacteria</taxon>
        <taxon>Pseudomonadati</taxon>
        <taxon>Pseudomonadota</taxon>
        <taxon>Alphaproteobacteria</taxon>
        <taxon>Hyphomicrobiales</taxon>
        <taxon>Devosiaceae</taxon>
        <taxon>Devosia</taxon>
    </lineage>
</organism>
<evidence type="ECO:0000256" key="5">
    <source>
        <dbReference type="ARBA" id="ARBA00025589"/>
    </source>
</evidence>
<comment type="cofactor">
    <cofactor evidence="1">
        <name>Mg(2+)</name>
        <dbReference type="ChEBI" id="CHEBI:18420"/>
    </cofactor>
</comment>
<reference evidence="9" key="1">
    <citation type="submission" date="2023-03" db="EMBL/GenBank/DDBJ databases">
        <title>Andean soil-derived lignocellulolytic bacterial consortium as a source of novel taxa and putative plastic-active enzymes.</title>
        <authorList>
            <person name="Diaz-Garcia L."/>
            <person name="Chuvochina M."/>
            <person name="Feuerriegel G."/>
            <person name="Bunk B."/>
            <person name="Sproer C."/>
            <person name="Streit W.R."/>
            <person name="Rodriguez L.M."/>
            <person name="Overmann J."/>
            <person name="Jimenez D.J."/>
        </authorList>
    </citation>
    <scope>NUCLEOTIDE SEQUENCE</scope>
    <source>
        <strain evidence="9">MAG 4196</strain>
    </source>
</reference>
<dbReference type="InterPro" id="IPR017961">
    <property type="entry name" value="DNA_pol_Y-fam_little_finger"/>
</dbReference>
<dbReference type="AlphaFoldDB" id="A0AAJ6B0Y6"/>
<comment type="catalytic activity">
    <reaction evidence="6">
        <text>DNA(n) + a 2'-deoxyribonucleoside 5'-triphosphate = DNA(n+1) + diphosphate</text>
        <dbReference type="Rhea" id="RHEA:22508"/>
        <dbReference type="Rhea" id="RHEA-COMP:17339"/>
        <dbReference type="Rhea" id="RHEA-COMP:17340"/>
        <dbReference type="ChEBI" id="CHEBI:33019"/>
        <dbReference type="ChEBI" id="CHEBI:61560"/>
        <dbReference type="ChEBI" id="CHEBI:173112"/>
        <dbReference type="EC" id="2.7.7.7"/>
    </reaction>
</comment>
<evidence type="ECO:0000256" key="4">
    <source>
        <dbReference type="ARBA" id="ARBA00022763"/>
    </source>
</evidence>
<name>A0AAJ6B0Y6_9HYPH</name>
<evidence type="ECO:0000256" key="3">
    <source>
        <dbReference type="ARBA" id="ARBA00012417"/>
    </source>
</evidence>
<evidence type="ECO:0000313" key="10">
    <source>
        <dbReference type="Proteomes" id="UP001217476"/>
    </source>
</evidence>
<dbReference type="Gene3D" id="1.10.150.20">
    <property type="entry name" value="5' to 3' exonuclease, C-terminal subdomain"/>
    <property type="match status" value="1"/>
</dbReference>
<dbReference type="PANTHER" id="PTHR35369">
    <property type="entry name" value="BLR3025 PROTEIN-RELATED"/>
    <property type="match status" value="1"/>
</dbReference>
<dbReference type="CDD" id="cd03468">
    <property type="entry name" value="PolY_like"/>
    <property type="match status" value="1"/>
</dbReference>
<comment type="subunit">
    <text evidence="2">Monomer.</text>
</comment>
<protein>
    <recommendedName>
        <fullName evidence="3">DNA-directed DNA polymerase</fullName>
        <ecNumber evidence="3">2.7.7.7</ecNumber>
    </recommendedName>
</protein>
<evidence type="ECO:0000259" key="8">
    <source>
        <dbReference type="Pfam" id="PF11799"/>
    </source>
</evidence>
<evidence type="ECO:0000259" key="7">
    <source>
        <dbReference type="Pfam" id="PF00817"/>
    </source>
</evidence>
<dbReference type="EC" id="2.7.7.7" evidence="3"/>
<feature type="domain" description="UmuC" evidence="7">
    <location>
        <begin position="29"/>
        <end position="147"/>
    </location>
</feature>